<dbReference type="Proteomes" id="UP000198901">
    <property type="component" value="Unassembled WGS sequence"/>
</dbReference>
<evidence type="ECO:0000313" key="4">
    <source>
        <dbReference type="EMBL" id="SDM59469.1"/>
    </source>
</evidence>
<comment type="catalytic activity">
    <reaction evidence="1">
        <text>AMP + H2O = D-ribose 5-phosphate + adenine</text>
        <dbReference type="Rhea" id="RHEA:20129"/>
        <dbReference type="ChEBI" id="CHEBI:15377"/>
        <dbReference type="ChEBI" id="CHEBI:16708"/>
        <dbReference type="ChEBI" id="CHEBI:78346"/>
        <dbReference type="ChEBI" id="CHEBI:456215"/>
        <dbReference type="EC" id="3.2.2.4"/>
    </reaction>
</comment>
<dbReference type="GO" id="GO:0008714">
    <property type="term" value="F:AMP nucleosidase activity"/>
    <property type="evidence" value="ECO:0007669"/>
    <property type="project" value="UniProtKB-EC"/>
</dbReference>
<dbReference type="Pfam" id="PF03641">
    <property type="entry name" value="Lysine_decarbox"/>
    <property type="match status" value="1"/>
</dbReference>
<dbReference type="EMBL" id="FNGS01000007">
    <property type="protein sequence ID" value="SDM59469.1"/>
    <property type="molecule type" value="Genomic_DNA"/>
</dbReference>
<keyword evidence="3" id="KW-0378">Hydrolase</keyword>
<dbReference type="NCBIfam" id="TIGR00730">
    <property type="entry name" value="Rossman fold protein, TIGR00730 family"/>
    <property type="match status" value="1"/>
</dbReference>
<dbReference type="Gene3D" id="3.40.50.450">
    <property type="match status" value="1"/>
</dbReference>
<gene>
    <name evidence="4" type="ORF">SAMN04488090_3825</name>
</gene>
<dbReference type="InterPro" id="IPR031100">
    <property type="entry name" value="LOG_fam"/>
</dbReference>
<dbReference type="OrthoDB" id="9801098at2"/>
<dbReference type="GO" id="GO:0009691">
    <property type="term" value="P:cytokinin biosynthetic process"/>
    <property type="evidence" value="ECO:0007669"/>
    <property type="project" value="UniProtKB-UniRule"/>
</dbReference>
<organism evidence="4 5">
    <name type="scientific">Siphonobacter aquaeclarae</name>
    <dbReference type="NCBI Taxonomy" id="563176"/>
    <lineage>
        <taxon>Bacteria</taxon>
        <taxon>Pseudomonadati</taxon>
        <taxon>Bacteroidota</taxon>
        <taxon>Cytophagia</taxon>
        <taxon>Cytophagales</taxon>
        <taxon>Cytophagaceae</taxon>
        <taxon>Siphonobacter</taxon>
    </lineage>
</organism>
<dbReference type="SUPFAM" id="SSF102405">
    <property type="entry name" value="MCP/YpsA-like"/>
    <property type="match status" value="1"/>
</dbReference>
<dbReference type="STRING" id="563176.SAMN04488090_3825"/>
<dbReference type="PANTHER" id="PTHR31223">
    <property type="entry name" value="LOG FAMILY PROTEIN YJL055W"/>
    <property type="match status" value="1"/>
</dbReference>
<reference evidence="4 5" key="1">
    <citation type="submission" date="2016-10" db="EMBL/GenBank/DDBJ databases">
        <authorList>
            <person name="de Groot N.N."/>
        </authorList>
    </citation>
    <scope>NUCLEOTIDE SEQUENCE [LARGE SCALE GENOMIC DNA]</scope>
    <source>
        <strain evidence="4 5">DSM 21668</strain>
    </source>
</reference>
<dbReference type="EC" id="3.2.2.n1" evidence="3"/>
<dbReference type="FunFam" id="3.40.50.450:FF:000012">
    <property type="entry name" value="LOG family protein YvdD"/>
    <property type="match status" value="1"/>
</dbReference>
<name>A0A1G9UHS1_9BACT</name>
<dbReference type="RefSeq" id="WP_093205927.1">
    <property type="nucleotide sequence ID" value="NZ_FNGS01000007.1"/>
</dbReference>
<evidence type="ECO:0000256" key="2">
    <source>
        <dbReference type="ARBA" id="ARBA00006763"/>
    </source>
</evidence>
<evidence type="ECO:0000256" key="3">
    <source>
        <dbReference type="RuleBase" id="RU363015"/>
    </source>
</evidence>
<sequence>MKSIVVFCGASTGSDPVYREAAAALGRVLAGQQVKLIYGGGNVGLMGVIADAVLGEGGEVVGVIPDFLKRWEVAHNGLTELVVTETMHERKALMAQMADGFITLPGGFGSMDELFEILTWKQLQIHRKPVGLLNINGFYDPLLGMMDRMVEAGFLKESNRELLLVSGDAEDLLSQMLDHQPVVAEKWVDRQKI</sequence>
<keyword evidence="5" id="KW-1185">Reference proteome</keyword>
<keyword evidence="3" id="KW-0203">Cytokinin biosynthesis</keyword>
<evidence type="ECO:0000256" key="1">
    <source>
        <dbReference type="ARBA" id="ARBA00000274"/>
    </source>
</evidence>
<dbReference type="AlphaFoldDB" id="A0A1G9UHS1"/>
<accession>A0A1G9UHS1</accession>
<evidence type="ECO:0000313" key="5">
    <source>
        <dbReference type="Proteomes" id="UP000198901"/>
    </source>
</evidence>
<dbReference type="GO" id="GO:0005829">
    <property type="term" value="C:cytosol"/>
    <property type="evidence" value="ECO:0007669"/>
    <property type="project" value="TreeGrafter"/>
</dbReference>
<comment type="similarity">
    <text evidence="2 3">Belongs to the LOG family.</text>
</comment>
<dbReference type="PANTHER" id="PTHR31223:SF70">
    <property type="entry name" value="LOG FAMILY PROTEIN YJL055W"/>
    <property type="match status" value="1"/>
</dbReference>
<dbReference type="InterPro" id="IPR005269">
    <property type="entry name" value="LOG"/>
</dbReference>
<proteinExistence type="inferred from homology"/>
<protein>
    <recommendedName>
        <fullName evidence="3">Cytokinin riboside 5'-monophosphate phosphoribohydrolase</fullName>
        <ecNumber evidence="3">3.2.2.n1</ecNumber>
    </recommendedName>
</protein>